<feature type="compositionally biased region" description="Polar residues" evidence="1">
    <location>
        <begin position="84"/>
        <end position="104"/>
    </location>
</feature>
<evidence type="ECO:0000313" key="3">
    <source>
        <dbReference type="Proteomes" id="UP001472866"/>
    </source>
</evidence>
<proteinExistence type="predicted"/>
<dbReference type="AlphaFoldDB" id="A0AAX4PC45"/>
<feature type="compositionally biased region" description="Low complexity" evidence="1">
    <location>
        <begin position="60"/>
        <end position="71"/>
    </location>
</feature>
<evidence type="ECO:0000313" key="2">
    <source>
        <dbReference type="EMBL" id="WZN63576.1"/>
    </source>
</evidence>
<dbReference type="Proteomes" id="UP001472866">
    <property type="component" value="Chromosome 08"/>
</dbReference>
<evidence type="ECO:0000256" key="1">
    <source>
        <dbReference type="SAM" id="MobiDB-lite"/>
    </source>
</evidence>
<gene>
    <name evidence="2" type="ORF">HKI87_08g51250</name>
</gene>
<sequence>MFRFLSTQVERLRESFSPSKTNPKNKKNKTKTNKGKSTTTHKTKKVKRETKTKTKRSTKQTKLGVKGGVAKNNKKKNGVAAKSKPQSAKTGKQDTASASKKTCTNKPKTALDLALERPSLGQVLDDVLAQPYIRPLARPWEEIAFKVGCHLAAQGFDAERGVAMVRRDLAGDRGAARQHLVLSSYQTFNLSMQTKAKGKRRPDARGFLVQLFGAAGEKGLRVE</sequence>
<reference evidence="2 3" key="1">
    <citation type="submission" date="2024-03" db="EMBL/GenBank/DDBJ databases">
        <title>Complete genome sequence of the green alga Chloropicon roscoffensis RCC1871.</title>
        <authorList>
            <person name="Lemieux C."/>
            <person name="Pombert J.-F."/>
            <person name="Otis C."/>
            <person name="Turmel M."/>
        </authorList>
    </citation>
    <scope>NUCLEOTIDE SEQUENCE [LARGE SCALE GENOMIC DNA]</scope>
    <source>
        <strain evidence="2 3">RCC1871</strain>
    </source>
</reference>
<organism evidence="2 3">
    <name type="scientific">Chloropicon roscoffensis</name>
    <dbReference type="NCBI Taxonomy" id="1461544"/>
    <lineage>
        <taxon>Eukaryota</taxon>
        <taxon>Viridiplantae</taxon>
        <taxon>Chlorophyta</taxon>
        <taxon>Chloropicophyceae</taxon>
        <taxon>Chloropicales</taxon>
        <taxon>Chloropicaceae</taxon>
        <taxon>Chloropicon</taxon>
    </lineage>
</organism>
<keyword evidence="3" id="KW-1185">Reference proteome</keyword>
<feature type="compositionally biased region" description="Basic residues" evidence="1">
    <location>
        <begin position="23"/>
        <end position="59"/>
    </location>
</feature>
<accession>A0AAX4PC45</accession>
<name>A0AAX4PC45_9CHLO</name>
<protein>
    <submittedName>
        <fullName evidence="2">Uncharacterized protein</fullName>
    </submittedName>
</protein>
<dbReference type="EMBL" id="CP151508">
    <property type="protein sequence ID" value="WZN63576.1"/>
    <property type="molecule type" value="Genomic_DNA"/>
</dbReference>
<feature type="region of interest" description="Disordered" evidence="1">
    <location>
        <begin position="1"/>
        <end position="104"/>
    </location>
</feature>